<evidence type="ECO:0000313" key="2">
    <source>
        <dbReference type="Proteomes" id="UP001254759"/>
    </source>
</evidence>
<comment type="caution">
    <text evidence="1">The sequence shown here is derived from an EMBL/GenBank/DDBJ whole genome shotgun (WGS) entry which is preliminary data.</text>
</comment>
<sequence length="167" mass="18284">MMETGDDGAMDGNAIQDEEVAKLAKAYAAAHYFVTVGHREWLFGVGQLAEDIERELGAESYLFITAWNPPANTATVADNVAADEHLQARIRDGGFHHCSALGSNAQGGAVEYGWVVLNVPLETGDAWAREFGQAGTLYWKRNETVRLRMLWPRPSGVADEPHIDWAG</sequence>
<evidence type="ECO:0000313" key="1">
    <source>
        <dbReference type="EMBL" id="MDR6840471.1"/>
    </source>
</evidence>
<dbReference type="Proteomes" id="UP001254759">
    <property type="component" value="Unassembled WGS sequence"/>
</dbReference>
<name>A0ABU1RNW9_9GAMM</name>
<gene>
    <name evidence="1" type="ORF">J2W94_000735</name>
</gene>
<keyword evidence="2" id="KW-1185">Reference proteome</keyword>
<dbReference type="InterPro" id="IPR021710">
    <property type="entry name" value="DUF3293"/>
</dbReference>
<dbReference type="EMBL" id="JAVDTT010000001">
    <property type="protein sequence ID" value="MDR6840471.1"/>
    <property type="molecule type" value="Genomic_DNA"/>
</dbReference>
<protein>
    <recommendedName>
        <fullName evidence="3">DUF3293 domain-containing protein</fullName>
    </recommendedName>
</protein>
<organism evidence="1 2">
    <name type="scientific">Pseudoxanthomonas sacheonensis</name>
    <dbReference type="NCBI Taxonomy" id="443615"/>
    <lineage>
        <taxon>Bacteria</taxon>
        <taxon>Pseudomonadati</taxon>
        <taxon>Pseudomonadota</taxon>
        <taxon>Gammaproteobacteria</taxon>
        <taxon>Lysobacterales</taxon>
        <taxon>Lysobacteraceae</taxon>
        <taxon>Pseudoxanthomonas</taxon>
    </lineage>
</organism>
<dbReference type="Pfam" id="PF11697">
    <property type="entry name" value="DUF3293"/>
    <property type="match status" value="1"/>
</dbReference>
<dbReference type="RefSeq" id="WP_310090355.1">
    <property type="nucleotide sequence ID" value="NZ_JAVDTT010000001.1"/>
</dbReference>
<reference evidence="1 2" key="1">
    <citation type="submission" date="2023-07" db="EMBL/GenBank/DDBJ databases">
        <title>Sorghum-associated microbial communities from plants grown in Nebraska, USA.</title>
        <authorList>
            <person name="Schachtman D."/>
        </authorList>
    </citation>
    <scope>NUCLEOTIDE SEQUENCE [LARGE SCALE GENOMIC DNA]</scope>
    <source>
        <strain evidence="1 2">BE107</strain>
    </source>
</reference>
<accession>A0ABU1RNW9</accession>
<evidence type="ECO:0008006" key="3">
    <source>
        <dbReference type="Google" id="ProtNLM"/>
    </source>
</evidence>
<proteinExistence type="predicted"/>